<evidence type="ECO:0000256" key="1">
    <source>
        <dbReference type="SAM" id="MobiDB-lite"/>
    </source>
</evidence>
<feature type="region of interest" description="Disordered" evidence="1">
    <location>
        <begin position="51"/>
        <end position="84"/>
    </location>
</feature>
<name>A0A482MGU8_9CAUD</name>
<protein>
    <submittedName>
        <fullName evidence="2">Uncharacterized protein</fullName>
    </submittedName>
</protein>
<proteinExistence type="predicted"/>
<accession>A0A482MGU8</accession>
<evidence type="ECO:0000313" key="3">
    <source>
        <dbReference type="Proteomes" id="UP000309130"/>
    </source>
</evidence>
<organism evidence="2 3">
    <name type="scientific">Serratia phage MTx</name>
    <dbReference type="NCBI Taxonomy" id="2557553"/>
    <lineage>
        <taxon>Viruses</taxon>
        <taxon>Duplodnaviria</taxon>
        <taxon>Heunggongvirae</taxon>
        <taxon>Uroviricota</taxon>
        <taxon>Caudoviricetes</taxon>
        <taxon>Lindbergviridae</taxon>
        <taxon>Myosmarvirus</taxon>
        <taxon>Myosmarvirus MTx</taxon>
    </lineage>
</organism>
<dbReference type="EMBL" id="MK618717">
    <property type="protein sequence ID" value="QBQ72350.1"/>
    <property type="molecule type" value="Genomic_DNA"/>
</dbReference>
<evidence type="ECO:0000313" key="2">
    <source>
        <dbReference type="EMBL" id="QBQ72350.1"/>
    </source>
</evidence>
<gene>
    <name evidence="2" type="ORF">CPT_MTx_044</name>
</gene>
<dbReference type="Proteomes" id="UP000309130">
    <property type="component" value="Segment"/>
</dbReference>
<keyword evidence="3" id="KW-1185">Reference proteome</keyword>
<sequence>MKVISFENGVMVVGEANQAAEEPVPSFNATPEQSAADFRASVDAALKQEQAIVPNEPSEQESEPTFEPSPEALAQSEPEEKEEN</sequence>
<reference evidence="3" key="1">
    <citation type="submission" date="2019-03" db="EMBL/GenBank/DDBJ databases">
        <title>Complete Genome Sequence of Serratia marcescens Myophage MTx.</title>
        <authorList>
            <person name="Graham K."/>
            <person name="Freeman M."/>
            <person name="Newkirk H."/>
            <person name="Liu M."/>
            <person name="Ramsey J."/>
            <person name="Cahill J."/>
        </authorList>
    </citation>
    <scope>NUCLEOTIDE SEQUENCE [LARGE SCALE GENOMIC DNA]</scope>
</reference>